<dbReference type="GO" id="GO:0008270">
    <property type="term" value="F:zinc ion binding"/>
    <property type="evidence" value="ECO:0007669"/>
    <property type="project" value="InterPro"/>
</dbReference>
<comment type="caution">
    <text evidence="8">The sequence shown here is derived from an EMBL/GenBank/DDBJ whole genome shotgun (WGS) entry which is preliminary data.</text>
</comment>
<keyword evidence="9" id="KW-1185">Reference proteome</keyword>
<dbReference type="AlphaFoldDB" id="A0A9W9NIF4"/>
<keyword evidence="5" id="KW-0539">Nucleus</keyword>
<dbReference type="PANTHER" id="PTHR47540:SF3">
    <property type="entry name" value="ZN(II)2CYS6 TRANSCRIPTION FACTOR (EUROFUNG)"/>
    <property type="match status" value="1"/>
</dbReference>
<accession>A0A9W9NIF4</accession>
<gene>
    <name evidence="8" type="ORF">N7469_009493</name>
</gene>
<evidence type="ECO:0000256" key="4">
    <source>
        <dbReference type="ARBA" id="ARBA00023163"/>
    </source>
</evidence>
<keyword evidence="2" id="KW-0805">Transcription regulation</keyword>
<dbReference type="SMART" id="SM00906">
    <property type="entry name" value="Fungal_trans"/>
    <property type="match status" value="1"/>
</dbReference>
<reference evidence="8" key="1">
    <citation type="submission" date="2022-11" db="EMBL/GenBank/DDBJ databases">
        <authorList>
            <person name="Petersen C."/>
        </authorList>
    </citation>
    <scope>NUCLEOTIDE SEQUENCE</scope>
    <source>
        <strain evidence="8">IBT 23319</strain>
    </source>
</reference>
<dbReference type="RefSeq" id="XP_056495529.1">
    <property type="nucleotide sequence ID" value="XM_056648398.1"/>
</dbReference>
<organism evidence="8 9">
    <name type="scientific">Penicillium citrinum</name>
    <dbReference type="NCBI Taxonomy" id="5077"/>
    <lineage>
        <taxon>Eukaryota</taxon>
        <taxon>Fungi</taxon>
        <taxon>Dikarya</taxon>
        <taxon>Ascomycota</taxon>
        <taxon>Pezizomycotina</taxon>
        <taxon>Eurotiomycetes</taxon>
        <taxon>Eurotiomycetidae</taxon>
        <taxon>Eurotiales</taxon>
        <taxon>Aspergillaceae</taxon>
        <taxon>Penicillium</taxon>
    </lineage>
</organism>
<reference evidence="8" key="2">
    <citation type="journal article" date="2023" name="IMA Fungus">
        <title>Comparative genomic study of the Penicillium genus elucidates a diverse pangenome and 15 lateral gene transfer events.</title>
        <authorList>
            <person name="Petersen C."/>
            <person name="Sorensen T."/>
            <person name="Nielsen M.R."/>
            <person name="Sondergaard T.E."/>
            <person name="Sorensen J.L."/>
            <person name="Fitzpatrick D.A."/>
            <person name="Frisvad J.C."/>
            <person name="Nielsen K.L."/>
        </authorList>
    </citation>
    <scope>NUCLEOTIDE SEQUENCE</scope>
    <source>
        <strain evidence="8">IBT 23319</strain>
    </source>
</reference>
<dbReference type="EMBL" id="JAPQKT010000009">
    <property type="protein sequence ID" value="KAJ5220606.1"/>
    <property type="molecule type" value="Genomic_DNA"/>
</dbReference>
<evidence type="ECO:0000256" key="6">
    <source>
        <dbReference type="SAM" id="Phobius"/>
    </source>
</evidence>
<evidence type="ECO:0000256" key="3">
    <source>
        <dbReference type="ARBA" id="ARBA00023125"/>
    </source>
</evidence>
<dbReference type="PANTHER" id="PTHR47540">
    <property type="entry name" value="THIAMINE REPRESSIBLE GENES REGULATORY PROTEIN THI5"/>
    <property type="match status" value="1"/>
</dbReference>
<keyword evidence="6" id="KW-0472">Membrane</keyword>
<feature type="transmembrane region" description="Helical" evidence="6">
    <location>
        <begin position="413"/>
        <end position="432"/>
    </location>
</feature>
<dbReference type="CDD" id="cd12148">
    <property type="entry name" value="fungal_TF_MHR"/>
    <property type="match status" value="1"/>
</dbReference>
<evidence type="ECO:0000256" key="2">
    <source>
        <dbReference type="ARBA" id="ARBA00023015"/>
    </source>
</evidence>
<comment type="subcellular location">
    <subcellularLocation>
        <location evidence="1">Nucleus</location>
    </subcellularLocation>
</comment>
<dbReference type="GeneID" id="81387565"/>
<dbReference type="Proteomes" id="UP001147733">
    <property type="component" value="Unassembled WGS sequence"/>
</dbReference>
<keyword evidence="3" id="KW-0238">DNA-binding</keyword>
<dbReference type="InterPro" id="IPR007219">
    <property type="entry name" value="XnlR_reg_dom"/>
</dbReference>
<keyword evidence="6" id="KW-0812">Transmembrane</keyword>
<keyword evidence="4" id="KW-0804">Transcription</keyword>
<protein>
    <recommendedName>
        <fullName evidence="7">Xylanolytic transcriptional activator regulatory domain-containing protein</fullName>
    </recommendedName>
</protein>
<dbReference type="InterPro" id="IPR051711">
    <property type="entry name" value="Stress_Response_Reg"/>
</dbReference>
<keyword evidence="6" id="KW-1133">Transmembrane helix</keyword>
<evidence type="ECO:0000313" key="8">
    <source>
        <dbReference type="EMBL" id="KAJ5220606.1"/>
    </source>
</evidence>
<feature type="domain" description="Xylanolytic transcriptional activator regulatory" evidence="7">
    <location>
        <begin position="175"/>
        <end position="251"/>
    </location>
</feature>
<dbReference type="Pfam" id="PF04082">
    <property type="entry name" value="Fungal_trans"/>
    <property type="match status" value="1"/>
</dbReference>
<name>A0A9W9NIF4_PENCI</name>
<evidence type="ECO:0000256" key="5">
    <source>
        <dbReference type="ARBA" id="ARBA00023242"/>
    </source>
</evidence>
<proteinExistence type="predicted"/>
<evidence type="ECO:0000256" key="1">
    <source>
        <dbReference type="ARBA" id="ARBA00004123"/>
    </source>
</evidence>
<evidence type="ECO:0000313" key="9">
    <source>
        <dbReference type="Proteomes" id="UP001147733"/>
    </source>
</evidence>
<dbReference type="GO" id="GO:0006351">
    <property type="term" value="P:DNA-templated transcription"/>
    <property type="evidence" value="ECO:0007669"/>
    <property type="project" value="InterPro"/>
</dbReference>
<dbReference type="GO" id="GO:0005634">
    <property type="term" value="C:nucleus"/>
    <property type="evidence" value="ECO:0007669"/>
    <property type="project" value="UniProtKB-SubCell"/>
</dbReference>
<evidence type="ECO:0000259" key="7">
    <source>
        <dbReference type="SMART" id="SM00906"/>
    </source>
</evidence>
<dbReference type="GO" id="GO:0043565">
    <property type="term" value="F:sequence-specific DNA binding"/>
    <property type="evidence" value="ECO:0007669"/>
    <property type="project" value="TreeGrafter"/>
</dbReference>
<sequence length="578" mass="65443">MEGQYIGPASGVSFLLRIQKRLRQAISVSQASSIFTFGDAPLQVPESDPSFCMMLPRADAQRLVDRYFDFAMPTYRFLHKPTIQSYFDEFYDTLGIMNGAQNVPAKVALLFMVFAQARVYMPDNDRPGPPDLSKRYFLAAEHHLSREKGSIRLASVQARLTQCYYLLTQSRINHCWSLFGTVSHLALAIGLNRNRPPDPNTGLSHIESECRRRTFWCAYTLDTYLSAALGRPRTFHDDDIDSALPACIEDEDLSNIDAEVLQSSNLAPSTMLASIAHMKLARIISKILGSLYSIKPVPPSIRAAAVEQVMKDLHGWRSEMTRFLDVDIYSTMFLVSIFQRQRNVLNLTYWHAIILTHRPFILSNLSRLSRASKDDPVQDDMQRENNLSECLNAAMETVNTINDITECRQLFRAFWITAYFAFNATIMLYIYVIQQCGSRSEVYSSYLAAATRCQSHIAAIAEKGSLSERYCLVLEELRVEALRQIQQFHQSELQLSGFSGESPNSSVQTRYTSMQNTHSVPQEFPHLEKENIFDLEGNMPGFTFPNDPGWEQFTNLLSSGLGNIDGLLSYDSVGNQVI</sequence>
<dbReference type="GO" id="GO:0045944">
    <property type="term" value="P:positive regulation of transcription by RNA polymerase II"/>
    <property type="evidence" value="ECO:0007669"/>
    <property type="project" value="TreeGrafter"/>
</dbReference>
<dbReference type="OrthoDB" id="2579025at2759"/>